<evidence type="ECO:0000259" key="4">
    <source>
        <dbReference type="Pfam" id="PF04840"/>
    </source>
</evidence>
<dbReference type="FunCoup" id="A0A5S6PFA5">
    <property type="interactions" value="2461"/>
</dbReference>
<accession>A0A5S6PFA5</accession>
<dbReference type="WBParaSite" id="Bm18160.1">
    <property type="protein sequence ID" value="Bm18160.1"/>
    <property type="gene ID" value="WBGene00269300"/>
</dbReference>
<dbReference type="InParanoid" id="A0A5S6PFA5"/>
<dbReference type="GO" id="GO:0005768">
    <property type="term" value="C:endosome"/>
    <property type="evidence" value="ECO:0007669"/>
    <property type="project" value="TreeGrafter"/>
</dbReference>
<evidence type="ECO:0000313" key="7">
    <source>
        <dbReference type="WBParaSite" id="Bm18160.1"/>
    </source>
</evidence>
<evidence type="ECO:0000259" key="5">
    <source>
        <dbReference type="Pfam" id="PF04841"/>
    </source>
</evidence>
<keyword evidence="3" id="KW-1133">Transmembrane helix</keyword>
<dbReference type="PANTHER" id="PTHR12811">
    <property type="entry name" value="VACUOLAR PROTEIN SORTING VPS16"/>
    <property type="match status" value="1"/>
</dbReference>
<dbReference type="InterPro" id="IPR016534">
    <property type="entry name" value="VPS16"/>
</dbReference>
<gene>
    <name evidence="7" type="primary">Bm1_38570</name>
</gene>
<dbReference type="GO" id="GO:0006886">
    <property type="term" value="P:intracellular protein transport"/>
    <property type="evidence" value="ECO:0007669"/>
    <property type="project" value="InterPro"/>
</dbReference>
<dbReference type="Gene3D" id="1.10.150.780">
    <property type="entry name" value="Vps16, C-terminal region"/>
    <property type="match status" value="1"/>
</dbReference>
<keyword evidence="3" id="KW-0812">Transmembrane</keyword>
<dbReference type="Proteomes" id="UP000006672">
    <property type="component" value="Unassembled WGS sequence"/>
</dbReference>
<feature type="domain" description="Vps16 N-terminal" evidence="5">
    <location>
        <begin position="8"/>
        <end position="399"/>
    </location>
</feature>
<dbReference type="AlphaFoldDB" id="A0A5S6PFA5"/>
<feature type="transmembrane region" description="Helical" evidence="3">
    <location>
        <begin position="985"/>
        <end position="1004"/>
    </location>
</feature>
<reference evidence="6" key="1">
    <citation type="journal article" date="2007" name="Science">
        <title>Draft genome of the filarial nematode parasite Brugia malayi.</title>
        <authorList>
            <person name="Ghedin E."/>
            <person name="Wang S."/>
            <person name="Spiro D."/>
            <person name="Caler E."/>
            <person name="Zhao Q."/>
            <person name="Crabtree J."/>
            <person name="Allen J.E."/>
            <person name="Delcher A.L."/>
            <person name="Guiliano D.B."/>
            <person name="Miranda-Saavedra D."/>
            <person name="Angiuoli S.V."/>
            <person name="Creasy T."/>
            <person name="Amedeo P."/>
            <person name="Haas B."/>
            <person name="El-Sayed N.M."/>
            <person name="Wortman J.R."/>
            <person name="Feldblyum T."/>
            <person name="Tallon L."/>
            <person name="Schatz M."/>
            <person name="Shumway M."/>
            <person name="Koo H."/>
            <person name="Salzberg S.L."/>
            <person name="Schobel S."/>
            <person name="Pertea M."/>
            <person name="Pop M."/>
            <person name="White O."/>
            <person name="Barton G.J."/>
            <person name="Carlow C.K."/>
            <person name="Crawford M.J."/>
            <person name="Daub J."/>
            <person name="Dimmic M.W."/>
            <person name="Estes C.F."/>
            <person name="Foster J.M."/>
            <person name="Ganatra M."/>
            <person name="Gregory W.F."/>
            <person name="Johnson N.M."/>
            <person name="Jin J."/>
            <person name="Komuniecki R."/>
            <person name="Korf I."/>
            <person name="Kumar S."/>
            <person name="Laney S."/>
            <person name="Li B.W."/>
            <person name="Li W."/>
            <person name="Lindblom T.H."/>
            <person name="Lustigman S."/>
            <person name="Ma D."/>
            <person name="Maina C.V."/>
            <person name="Martin D.M."/>
            <person name="McCarter J.P."/>
            <person name="McReynolds L."/>
            <person name="Mitreva M."/>
            <person name="Nutman T.B."/>
            <person name="Parkinson J."/>
            <person name="Peregrin-Alvarez J.M."/>
            <person name="Poole C."/>
            <person name="Ren Q."/>
            <person name="Saunders L."/>
            <person name="Sluder A.E."/>
            <person name="Smith K."/>
            <person name="Stanke M."/>
            <person name="Unnasch T.R."/>
            <person name="Ware J."/>
            <person name="Wei A.D."/>
            <person name="Weil G."/>
            <person name="Williams D.J."/>
            <person name="Zhang Y."/>
            <person name="Williams S.A."/>
            <person name="Fraser-Liggett C."/>
            <person name="Slatko B."/>
            <person name="Blaxter M.L."/>
            <person name="Scott A.L."/>
        </authorList>
    </citation>
    <scope>NUCLEOTIDE SEQUENCE</scope>
    <source>
        <strain evidence="6">FR3</strain>
    </source>
</reference>
<dbReference type="Pfam" id="PF04840">
    <property type="entry name" value="Vps16_C"/>
    <property type="match status" value="1"/>
</dbReference>
<feature type="transmembrane region" description="Helical" evidence="3">
    <location>
        <begin position="1011"/>
        <end position="1028"/>
    </location>
</feature>
<keyword evidence="3" id="KW-0472">Membrane</keyword>
<evidence type="ECO:0000256" key="3">
    <source>
        <dbReference type="SAM" id="Phobius"/>
    </source>
</evidence>
<dbReference type="GO" id="GO:0042144">
    <property type="term" value="P:vacuole fusion, non-autophagic"/>
    <property type="evidence" value="ECO:0007669"/>
    <property type="project" value="TreeGrafter"/>
</dbReference>
<organism evidence="6 7">
    <name type="scientific">Brugia malayi</name>
    <name type="common">Filarial nematode worm</name>
    <dbReference type="NCBI Taxonomy" id="6279"/>
    <lineage>
        <taxon>Eukaryota</taxon>
        <taxon>Metazoa</taxon>
        <taxon>Ecdysozoa</taxon>
        <taxon>Nematoda</taxon>
        <taxon>Chromadorea</taxon>
        <taxon>Rhabditida</taxon>
        <taxon>Spirurina</taxon>
        <taxon>Spiruromorpha</taxon>
        <taxon>Filarioidea</taxon>
        <taxon>Onchocercidae</taxon>
        <taxon>Brugia</taxon>
    </lineage>
</organism>
<dbReference type="GO" id="GO:0030897">
    <property type="term" value="C:HOPS complex"/>
    <property type="evidence" value="ECO:0007669"/>
    <property type="project" value="TreeGrafter"/>
</dbReference>
<dbReference type="InterPro" id="IPR006925">
    <property type="entry name" value="Vps16_C"/>
</dbReference>
<protein>
    <recommendedName>
        <fullName evidence="2">Vacuolar protein sorting-associated protein 16 homolog</fullName>
    </recommendedName>
</protein>
<comment type="similarity">
    <text evidence="1">Belongs to the VPS16 family.</text>
</comment>
<dbReference type="PANTHER" id="PTHR12811:SF0">
    <property type="entry name" value="VACUOLAR PROTEIN SORTING-ASSOCIATED PROTEIN 16 HOMOLOG"/>
    <property type="match status" value="1"/>
</dbReference>
<name>A0A5S6PFA5_BRUMA</name>
<keyword evidence="6" id="KW-1185">Reference proteome</keyword>
<dbReference type="GO" id="GO:0003779">
    <property type="term" value="F:actin binding"/>
    <property type="evidence" value="ECO:0007669"/>
    <property type="project" value="TreeGrafter"/>
</dbReference>
<evidence type="ECO:0000313" key="6">
    <source>
        <dbReference type="Proteomes" id="UP000006672"/>
    </source>
</evidence>
<dbReference type="InterPro" id="IPR006926">
    <property type="entry name" value="Vps16_N"/>
</dbReference>
<dbReference type="GO" id="GO:0005765">
    <property type="term" value="C:lysosomal membrane"/>
    <property type="evidence" value="ECO:0007669"/>
    <property type="project" value="TreeGrafter"/>
</dbReference>
<dbReference type="STRING" id="6279.A0A5S6PFA5"/>
<feature type="domain" description="Vps16 C-terminal" evidence="4">
    <location>
        <begin position="505"/>
        <end position="815"/>
    </location>
</feature>
<dbReference type="InterPro" id="IPR038132">
    <property type="entry name" value="Vps16_C_sf"/>
</dbReference>
<proteinExistence type="inferred from homology"/>
<evidence type="ECO:0000256" key="1">
    <source>
        <dbReference type="ARBA" id="ARBA00009250"/>
    </source>
</evidence>
<dbReference type="GO" id="GO:0016197">
    <property type="term" value="P:endosomal transport"/>
    <property type="evidence" value="ECO:0007669"/>
    <property type="project" value="TreeGrafter"/>
</dbReference>
<reference evidence="7" key="2">
    <citation type="submission" date="2019-12" db="UniProtKB">
        <authorList>
            <consortium name="WormBaseParasite"/>
        </authorList>
    </citation>
    <scope>IDENTIFICATION</scope>
</reference>
<evidence type="ECO:0000256" key="2">
    <source>
        <dbReference type="ARBA" id="ARBA00017947"/>
    </source>
</evidence>
<sequence>MKSEISDWKYLSPVKIRSNILFKNTCYDISDKCLFASSPYGGPVAVAVPDTSFWSVMIKTSSGKKLSTFKAHNVHSMYWTRCHRLVIVNIRGRVLVYTPLGKLKYQFMIDEEITVTETRIYHGGVGNAGLAVLSENNRIYAVNSVMEAIPWRIPDVAKASHPSAWNVLTSVQVTILFVIGNAFYAGMQGLAPHLLDLSWKFDHGEYINIVPNWDSSRMTLLHSSFVVQIIDSDFSLLSTLSLLTAGDSIVTSSLTWCGSEVLALKRARKSLYLISLCSETHVYDFENYVEIDMELDGIKVFTANEVVLLSQVPDAVGDVLGVASPEPGAILYEASEKLIEGTYGVYEYINMIEDQMEKAVQQCLLAAAHQFDTISQKKMLRAASLGKSLLRRQDASQFVDICRVIRVLNFLRKPYIGMALSFAQSEELKMSAVVDRLTDLGQWPLALTISKYMKVPSKNGIYRVLAHWALKKVEMAKAAKEVGKMPDFKALSETIVSKFTNYPEVSFADVAMKAAGANLNELAELLLDRETCLNRQVEMLMKLNKIDRALAKAAKSQQPDLLHYVLTYLKRTQKKEVIDHLVLKLPQVLCLYQDYLKEEAPRHLLALYMQKDDFARQSLYYLKESESTPWNPFDNKDKVEGLLKAEMSLNKLREHTTAQLAAETAELFSICETLDRKPDFNDVDRTSVRCVYMWAVGHREDNLAELLRKKFKLTEKAWYMWKIESYARNKLWHHLESLFRSKKVLASHMPFIEACATYGNESLCRSFIGKLTNPIDVVESLLLLEKPIEAANYAAEKKLFIVLEKIHARYRGNKEVVPVIAQILDSTRKMMEETSLNMLLKSESTTISRIRERRRKRILRNSDQRIRSILGGLDGAELRNAPALEGGECFRNLVSPSETSIRNENNGEDTAIKLILSSFSCTSVNRLWKALLVGLVMRLAVSFLMIENIIWPWIILYMLSACKKVFQLSSVYAAVGYFLHPRLHLGLNLLSYAGAVVQNIWCFIKESLMVALSFILFNALFCAFALIVDKCCLL</sequence>
<dbReference type="Pfam" id="PF04841">
    <property type="entry name" value="Vps16_N"/>
    <property type="match status" value="1"/>
</dbReference>